<feature type="region of interest" description="Disordered" evidence="1">
    <location>
        <begin position="420"/>
        <end position="467"/>
    </location>
</feature>
<feature type="compositionally biased region" description="Acidic residues" evidence="1">
    <location>
        <begin position="277"/>
        <end position="296"/>
    </location>
</feature>
<feature type="compositionally biased region" description="Basic and acidic residues" evidence="1">
    <location>
        <begin position="297"/>
        <end position="312"/>
    </location>
</feature>
<dbReference type="GeneID" id="25978272"/>
<feature type="region of interest" description="Disordered" evidence="1">
    <location>
        <begin position="485"/>
        <end position="592"/>
    </location>
</feature>
<organism evidence="3">
    <name type="scientific">Grosmannia clavigera (strain kw1407 / UAMH 11150)</name>
    <name type="common">Blue stain fungus</name>
    <name type="synonym">Graphiocladiella clavigera</name>
    <dbReference type="NCBI Taxonomy" id="655863"/>
    <lineage>
        <taxon>Eukaryota</taxon>
        <taxon>Fungi</taxon>
        <taxon>Dikarya</taxon>
        <taxon>Ascomycota</taxon>
        <taxon>Pezizomycotina</taxon>
        <taxon>Sordariomycetes</taxon>
        <taxon>Sordariomycetidae</taxon>
        <taxon>Ophiostomatales</taxon>
        <taxon>Ophiostomataceae</taxon>
        <taxon>Leptographium</taxon>
    </lineage>
</organism>
<dbReference type="AlphaFoldDB" id="F0XRK1"/>
<feature type="compositionally biased region" description="Basic and acidic residues" evidence="1">
    <location>
        <begin position="616"/>
        <end position="643"/>
    </location>
</feature>
<feature type="region of interest" description="Disordered" evidence="1">
    <location>
        <begin position="1"/>
        <end position="318"/>
    </location>
</feature>
<dbReference type="InParanoid" id="F0XRK1"/>
<feature type="compositionally biased region" description="Low complexity" evidence="1">
    <location>
        <begin position="457"/>
        <end position="467"/>
    </location>
</feature>
<dbReference type="RefSeq" id="XP_014169419.1">
    <property type="nucleotide sequence ID" value="XM_014313944.1"/>
</dbReference>
<feature type="region of interest" description="Disordered" evidence="1">
    <location>
        <begin position="352"/>
        <end position="379"/>
    </location>
</feature>
<dbReference type="HOGENOM" id="CLU_390316_0_0_1"/>
<feature type="compositionally biased region" description="Polar residues" evidence="1">
    <location>
        <begin position="243"/>
        <end position="267"/>
    </location>
</feature>
<keyword evidence="3" id="KW-1185">Reference proteome</keyword>
<feature type="compositionally biased region" description="Pro residues" evidence="1">
    <location>
        <begin position="153"/>
        <end position="163"/>
    </location>
</feature>
<feature type="compositionally biased region" description="Low complexity" evidence="1">
    <location>
        <begin position="128"/>
        <end position="139"/>
    </location>
</feature>
<feature type="region of interest" description="Disordered" evidence="1">
    <location>
        <begin position="610"/>
        <end position="683"/>
    </location>
</feature>
<accession>F0XRK1</accession>
<evidence type="ECO:0000313" key="2">
    <source>
        <dbReference type="EMBL" id="EFW99687.1"/>
    </source>
</evidence>
<feature type="compositionally biased region" description="Low complexity" evidence="1">
    <location>
        <begin position="533"/>
        <end position="542"/>
    </location>
</feature>
<feature type="compositionally biased region" description="Low complexity" evidence="1">
    <location>
        <begin position="208"/>
        <end position="218"/>
    </location>
</feature>
<name>F0XRK1_GROCL</name>
<feature type="compositionally biased region" description="Basic residues" evidence="1">
    <location>
        <begin position="165"/>
        <end position="174"/>
    </location>
</feature>
<feature type="compositionally biased region" description="Acidic residues" evidence="1">
    <location>
        <begin position="493"/>
        <end position="516"/>
    </location>
</feature>
<dbReference type="Proteomes" id="UP000007796">
    <property type="component" value="Unassembled WGS sequence"/>
</dbReference>
<evidence type="ECO:0000313" key="3">
    <source>
        <dbReference type="Proteomes" id="UP000007796"/>
    </source>
</evidence>
<proteinExistence type="predicted"/>
<gene>
    <name evidence="2" type="ORF">CMQ_5</name>
</gene>
<dbReference type="eggNOG" id="ENOG502RK78">
    <property type="taxonomic scope" value="Eukaryota"/>
</dbReference>
<feature type="compositionally biased region" description="Low complexity" evidence="1">
    <location>
        <begin position="427"/>
        <end position="436"/>
    </location>
</feature>
<feature type="compositionally biased region" description="Polar residues" evidence="1">
    <location>
        <begin position="445"/>
        <end position="456"/>
    </location>
</feature>
<evidence type="ECO:0000256" key="1">
    <source>
        <dbReference type="SAM" id="MobiDB-lite"/>
    </source>
</evidence>
<protein>
    <submittedName>
        <fullName evidence="2">Uncharacterized protein</fullName>
    </submittedName>
</protein>
<reference evidence="2 3" key="1">
    <citation type="journal article" date="2011" name="Proc. Natl. Acad. Sci. U.S.A.">
        <title>Genome and transcriptome analyses of the mountain pine beetle-fungal symbiont Grosmannia clavigera, a lodgepole pine pathogen.</title>
        <authorList>
            <person name="DiGuistini S."/>
            <person name="Wang Y."/>
            <person name="Liao N.Y."/>
            <person name="Taylor G."/>
            <person name="Tanguay P."/>
            <person name="Feau N."/>
            <person name="Henrissat B."/>
            <person name="Chan S.K."/>
            <person name="Hesse-Orce U."/>
            <person name="Alamouti S.M."/>
            <person name="Tsui C.K.M."/>
            <person name="Docking R.T."/>
            <person name="Levasseur A."/>
            <person name="Haridas S."/>
            <person name="Robertson G."/>
            <person name="Birol I."/>
            <person name="Holt R.A."/>
            <person name="Marra M.A."/>
            <person name="Hamelin R.C."/>
            <person name="Hirst M."/>
            <person name="Jones S.J.M."/>
            <person name="Bohlmann J."/>
            <person name="Breuil C."/>
        </authorList>
    </citation>
    <scope>NUCLEOTIDE SEQUENCE [LARGE SCALE GENOMIC DNA]</scope>
    <source>
        <strain evidence="3">kw1407 / UAMH 11150</strain>
    </source>
</reference>
<dbReference type="EMBL" id="GL629807">
    <property type="protein sequence ID" value="EFW99687.1"/>
    <property type="molecule type" value="Genomic_DNA"/>
</dbReference>
<sequence>MASRTPFDRSASLSLPRAESQDTPQRTLMHRSMRHSLPTQQLDEPGSIGTISTISPVMSPPSPGSSSRPGHDRALAFHTPSYRHRIRNRMADVTGNNSGSGSGSGSSSRPVSPLSDPLAVPMALPPLSQSSSSSGSMGSRDGVLPTDQSSTPLPSPSPPPPPSHSSHHRVRKILRLTGIGSSSRSSGHHSHKASAAAVLRSTQTTPDLLSPLASPAPSRQRSFNKVRQLTGMDLDDGDISAKLASSSMPTLAGSSRAMPTSLPSRSANDLWDTSIFDSDDDDDEEVEDELEVDDDTATDRRFDKGKNACHESDPDDGILPSSAAAYISAMAAAAEEEALAAADELTRWPTLPAQRPTTAAQASKEKSVVKSHGRSHAYSLSGSSGPKFVLFPPSQEAAAKMSTKTAHRHMSIASLSGPPRALASMTQQQQMQQQQQLHYHHMRSKSNSSTGEATLHSTSSSSGASSRYSSFSTFSVGGVSVSLSETSVGSVPEDLEQEQEQDEEQEEPEQEQEEEWMQSRQSFIPLVPPVAPLPLSLPSRPARPSRPEELVLPANLVQGADGSHAGLQYIQSSTAAEQPRSAFDDDDDDDDRLRLRDSVRWSSLVGKNLSKKLRRRSAEEKEGKEGKEGKETKEAKETKESREPLLSPLLSKKQRMVQATRKVSGHMSHGSTSSFGNARDQQHWREEMKSRIRVIPEGSEGSGGGMI</sequence>